<protein>
    <submittedName>
        <fullName evidence="2">Uncharacterized protein</fullName>
    </submittedName>
</protein>
<sequence length="409" mass="46313">MWKKQPEIRERSFDRGVMYDELSKKEIKACHLDTENAVPILSNEPFAIFGSRAPHFIALRTSGAYNRYVKGQHRSYDSTRSTSSSSSGSDEQDTSSEAMYSDDDETSLSTLEGHFIHSDDSTKPSSLSLDTDIPFAVIWDPETGFSTFSSSGEDDETDGSDHSHWSWNDPRLSFTSNDTATTIGARRHREDLVSDARQQVYLPQPAFKGHRAMPSSMLEGPKDSVHFSCFDPLSQESQLEPDFYPPPFKKLPLDDERSIDDEGFFESLHKDLHFHPDCDPHLPSRFSMTTSSTSRYVEVDFDSTETCATHSPPNLPYYEQFSTRPRPALKALPRVASHVLSLAHSSQHDTSPSAYSKPSYIQRHTLSPRLSRALKGRCTKRPQDERWVFVEVKSVVQVQVTERMLDVSE</sequence>
<organism evidence="2 3">
    <name type="scientific">Crucibulum laeve</name>
    <dbReference type="NCBI Taxonomy" id="68775"/>
    <lineage>
        <taxon>Eukaryota</taxon>
        <taxon>Fungi</taxon>
        <taxon>Dikarya</taxon>
        <taxon>Basidiomycota</taxon>
        <taxon>Agaricomycotina</taxon>
        <taxon>Agaricomycetes</taxon>
        <taxon>Agaricomycetidae</taxon>
        <taxon>Agaricales</taxon>
        <taxon>Agaricineae</taxon>
        <taxon>Nidulariaceae</taxon>
        <taxon>Crucibulum</taxon>
    </lineage>
</organism>
<dbReference type="AlphaFoldDB" id="A0A5C3M2J2"/>
<accession>A0A5C3M2J2</accession>
<name>A0A5C3M2J2_9AGAR</name>
<feature type="compositionally biased region" description="Low complexity" evidence="1">
    <location>
        <begin position="78"/>
        <end position="89"/>
    </location>
</feature>
<feature type="compositionally biased region" description="Acidic residues" evidence="1">
    <location>
        <begin position="90"/>
        <end position="104"/>
    </location>
</feature>
<gene>
    <name evidence="2" type="ORF">BDQ12DRAFT_665798</name>
</gene>
<evidence type="ECO:0000256" key="1">
    <source>
        <dbReference type="SAM" id="MobiDB-lite"/>
    </source>
</evidence>
<dbReference type="OrthoDB" id="3067930at2759"/>
<evidence type="ECO:0000313" key="3">
    <source>
        <dbReference type="Proteomes" id="UP000308652"/>
    </source>
</evidence>
<feature type="region of interest" description="Disordered" evidence="1">
    <location>
        <begin position="146"/>
        <end position="165"/>
    </location>
</feature>
<proteinExistence type="predicted"/>
<evidence type="ECO:0000313" key="2">
    <source>
        <dbReference type="EMBL" id="TFK39027.1"/>
    </source>
</evidence>
<dbReference type="Proteomes" id="UP000308652">
    <property type="component" value="Unassembled WGS sequence"/>
</dbReference>
<reference evidence="2 3" key="1">
    <citation type="journal article" date="2019" name="Nat. Ecol. Evol.">
        <title>Megaphylogeny resolves global patterns of mushroom evolution.</title>
        <authorList>
            <person name="Varga T."/>
            <person name="Krizsan K."/>
            <person name="Foldi C."/>
            <person name="Dima B."/>
            <person name="Sanchez-Garcia M."/>
            <person name="Sanchez-Ramirez S."/>
            <person name="Szollosi G.J."/>
            <person name="Szarkandi J.G."/>
            <person name="Papp V."/>
            <person name="Albert L."/>
            <person name="Andreopoulos W."/>
            <person name="Angelini C."/>
            <person name="Antonin V."/>
            <person name="Barry K.W."/>
            <person name="Bougher N.L."/>
            <person name="Buchanan P."/>
            <person name="Buyck B."/>
            <person name="Bense V."/>
            <person name="Catcheside P."/>
            <person name="Chovatia M."/>
            <person name="Cooper J."/>
            <person name="Damon W."/>
            <person name="Desjardin D."/>
            <person name="Finy P."/>
            <person name="Geml J."/>
            <person name="Haridas S."/>
            <person name="Hughes K."/>
            <person name="Justo A."/>
            <person name="Karasinski D."/>
            <person name="Kautmanova I."/>
            <person name="Kiss B."/>
            <person name="Kocsube S."/>
            <person name="Kotiranta H."/>
            <person name="LaButti K.M."/>
            <person name="Lechner B.E."/>
            <person name="Liimatainen K."/>
            <person name="Lipzen A."/>
            <person name="Lukacs Z."/>
            <person name="Mihaltcheva S."/>
            <person name="Morgado L.N."/>
            <person name="Niskanen T."/>
            <person name="Noordeloos M.E."/>
            <person name="Ohm R.A."/>
            <person name="Ortiz-Santana B."/>
            <person name="Ovrebo C."/>
            <person name="Racz N."/>
            <person name="Riley R."/>
            <person name="Savchenko A."/>
            <person name="Shiryaev A."/>
            <person name="Soop K."/>
            <person name="Spirin V."/>
            <person name="Szebenyi C."/>
            <person name="Tomsovsky M."/>
            <person name="Tulloss R.E."/>
            <person name="Uehling J."/>
            <person name="Grigoriev I.V."/>
            <person name="Vagvolgyi C."/>
            <person name="Papp T."/>
            <person name="Martin F.M."/>
            <person name="Miettinen O."/>
            <person name="Hibbett D.S."/>
            <person name="Nagy L.G."/>
        </authorList>
    </citation>
    <scope>NUCLEOTIDE SEQUENCE [LARGE SCALE GENOMIC DNA]</scope>
    <source>
        <strain evidence="2 3">CBS 166.37</strain>
    </source>
</reference>
<feature type="region of interest" description="Disordered" evidence="1">
    <location>
        <begin position="72"/>
        <end position="104"/>
    </location>
</feature>
<dbReference type="EMBL" id="ML213601">
    <property type="protein sequence ID" value="TFK39027.1"/>
    <property type="molecule type" value="Genomic_DNA"/>
</dbReference>
<keyword evidence="3" id="KW-1185">Reference proteome</keyword>